<sequence length="126" mass="13990">MAHPSLERRRRRSSDTSEALALQLEACRRDAGLDAMILADDHGLCIATSGDELICAELAARLSVLHRNRVDFGSELWTEDARWDVHVRRFDYGGMQMTLCAVGGLPDERAQQIVRSLGGVTRILQA</sequence>
<gene>
    <name evidence="1" type="ordered locus">Hoch_3199</name>
</gene>
<evidence type="ECO:0008006" key="3">
    <source>
        <dbReference type="Google" id="ProtNLM"/>
    </source>
</evidence>
<dbReference type="eggNOG" id="ENOG5031FBG">
    <property type="taxonomic scope" value="Bacteria"/>
</dbReference>
<dbReference type="Proteomes" id="UP000001880">
    <property type="component" value="Chromosome"/>
</dbReference>
<dbReference type="HOGENOM" id="CLU_1978434_0_0_7"/>
<proteinExistence type="predicted"/>
<evidence type="ECO:0000313" key="2">
    <source>
        <dbReference type="Proteomes" id="UP000001880"/>
    </source>
</evidence>
<dbReference type="RefSeq" id="WP_012828301.1">
    <property type="nucleotide sequence ID" value="NC_013440.1"/>
</dbReference>
<dbReference type="KEGG" id="hoh:Hoch_3199"/>
<evidence type="ECO:0000313" key="1">
    <source>
        <dbReference type="EMBL" id="ACY15701.1"/>
    </source>
</evidence>
<dbReference type="AlphaFoldDB" id="D0LSK2"/>
<organism evidence="1 2">
    <name type="scientific">Haliangium ochraceum (strain DSM 14365 / JCM 11303 / SMP-2)</name>
    <dbReference type="NCBI Taxonomy" id="502025"/>
    <lineage>
        <taxon>Bacteria</taxon>
        <taxon>Pseudomonadati</taxon>
        <taxon>Myxococcota</taxon>
        <taxon>Polyangia</taxon>
        <taxon>Haliangiales</taxon>
        <taxon>Kofleriaceae</taxon>
        <taxon>Haliangium</taxon>
    </lineage>
</organism>
<name>D0LSK2_HALO1</name>
<protein>
    <recommendedName>
        <fullName evidence="3">Roadblock/LC7 family protein</fullName>
    </recommendedName>
</protein>
<reference evidence="1 2" key="1">
    <citation type="journal article" date="2010" name="Stand. Genomic Sci.">
        <title>Complete genome sequence of Haliangium ochraceum type strain (SMP-2).</title>
        <authorList>
            <consortium name="US DOE Joint Genome Institute (JGI-PGF)"/>
            <person name="Ivanova N."/>
            <person name="Daum C."/>
            <person name="Lang E."/>
            <person name="Abt B."/>
            <person name="Kopitz M."/>
            <person name="Saunders E."/>
            <person name="Lapidus A."/>
            <person name="Lucas S."/>
            <person name="Glavina Del Rio T."/>
            <person name="Nolan M."/>
            <person name="Tice H."/>
            <person name="Copeland A."/>
            <person name="Cheng J.F."/>
            <person name="Chen F."/>
            <person name="Bruce D."/>
            <person name="Goodwin L."/>
            <person name="Pitluck S."/>
            <person name="Mavromatis K."/>
            <person name="Pati A."/>
            <person name="Mikhailova N."/>
            <person name="Chen A."/>
            <person name="Palaniappan K."/>
            <person name="Land M."/>
            <person name="Hauser L."/>
            <person name="Chang Y.J."/>
            <person name="Jeffries C.D."/>
            <person name="Detter J.C."/>
            <person name="Brettin T."/>
            <person name="Rohde M."/>
            <person name="Goker M."/>
            <person name="Bristow J."/>
            <person name="Markowitz V."/>
            <person name="Eisen J.A."/>
            <person name="Hugenholtz P."/>
            <person name="Kyrpides N.C."/>
            <person name="Klenk H.P."/>
        </authorList>
    </citation>
    <scope>NUCLEOTIDE SEQUENCE [LARGE SCALE GENOMIC DNA]</scope>
    <source>
        <strain evidence="2">DSM 14365 / CIP 107738 / JCM 11303 / AJ 13395 / SMP-2</strain>
    </source>
</reference>
<accession>D0LSK2</accession>
<keyword evidence="2" id="KW-1185">Reference proteome</keyword>
<dbReference type="EMBL" id="CP001804">
    <property type="protein sequence ID" value="ACY15701.1"/>
    <property type="molecule type" value="Genomic_DNA"/>
</dbReference>